<dbReference type="VEuPathDB" id="TriTrypDB:LpyrH10_32_0040"/>
<accession>A0A0M9FQB6</accession>
<evidence type="ECO:0000313" key="1">
    <source>
        <dbReference type="EMBL" id="KPA73827.1"/>
    </source>
</evidence>
<organism evidence="1 2">
    <name type="scientific">Leptomonas pyrrhocoris</name>
    <name type="common">Firebug parasite</name>
    <dbReference type="NCBI Taxonomy" id="157538"/>
    <lineage>
        <taxon>Eukaryota</taxon>
        <taxon>Discoba</taxon>
        <taxon>Euglenozoa</taxon>
        <taxon>Kinetoplastea</taxon>
        <taxon>Metakinetoplastina</taxon>
        <taxon>Trypanosomatida</taxon>
        <taxon>Trypanosomatidae</taxon>
        <taxon>Leishmaniinae</taxon>
        <taxon>Leptomonas</taxon>
    </lineage>
</organism>
<reference evidence="1 2" key="1">
    <citation type="submission" date="2015-07" db="EMBL/GenBank/DDBJ databases">
        <title>High-quality genome of monoxenous trypanosomatid Leptomonas pyrrhocoris.</title>
        <authorList>
            <person name="Flegontov P."/>
            <person name="Butenko A."/>
            <person name="Firsov S."/>
            <person name="Vlcek C."/>
            <person name="Logacheva M.D."/>
            <person name="Field M."/>
            <person name="Filatov D."/>
            <person name="Flegontova O."/>
            <person name="Gerasimov E."/>
            <person name="Jackson A.P."/>
            <person name="Kelly S."/>
            <person name="Opperdoes F."/>
            <person name="O'Reilly A."/>
            <person name="Votypka J."/>
            <person name="Yurchenko V."/>
            <person name="Lukes J."/>
        </authorList>
    </citation>
    <scope>NUCLEOTIDE SEQUENCE [LARGE SCALE GENOMIC DNA]</scope>
    <source>
        <strain evidence="1">H10</strain>
    </source>
</reference>
<keyword evidence="2" id="KW-1185">Reference proteome</keyword>
<proteinExistence type="predicted"/>
<sequence length="84" mass="9405">MTNCNVHAACRASFASLHGLFCGYVRSALWWKVDDAGLVTRCVLDKALRRRTAADFGETTGLLHVAYGAFRHFKLDTRDITNDE</sequence>
<dbReference type="EMBL" id="LGTL01000032">
    <property type="protein sequence ID" value="KPA73827.1"/>
    <property type="molecule type" value="Genomic_DNA"/>
</dbReference>
<dbReference type="Proteomes" id="UP000037923">
    <property type="component" value="Unassembled WGS sequence"/>
</dbReference>
<dbReference type="GeneID" id="26909754"/>
<evidence type="ECO:0000313" key="2">
    <source>
        <dbReference type="Proteomes" id="UP000037923"/>
    </source>
</evidence>
<dbReference type="AlphaFoldDB" id="A0A0M9FQB6"/>
<gene>
    <name evidence="1" type="ORF">ABB37_09471</name>
</gene>
<protein>
    <submittedName>
        <fullName evidence="1">Uncharacterized protein</fullName>
    </submittedName>
</protein>
<dbReference type="RefSeq" id="XP_015652266.1">
    <property type="nucleotide sequence ID" value="XM_015808946.1"/>
</dbReference>
<name>A0A0M9FQB6_LEPPY</name>
<comment type="caution">
    <text evidence="1">The sequence shown here is derived from an EMBL/GenBank/DDBJ whole genome shotgun (WGS) entry which is preliminary data.</text>
</comment>